<dbReference type="RefSeq" id="WP_324715427.1">
    <property type="nucleotide sequence ID" value="NZ_CP141615.1"/>
</dbReference>
<dbReference type="PANTHER" id="PTHR35011:SF2">
    <property type="entry name" value="2,3-DIKETO-L-GULONATE TRAP TRANSPORTER SMALL PERMEASE PROTEIN YIAM"/>
    <property type="match status" value="1"/>
</dbReference>
<feature type="domain" description="Tripartite ATP-independent periplasmic transporters DctQ component" evidence="10">
    <location>
        <begin position="55"/>
        <end position="182"/>
    </location>
</feature>
<evidence type="ECO:0000313" key="12">
    <source>
        <dbReference type="Proteomes" id="UP001332192"/>
    </source>
</evidence>
<evidence type="ECO:0000256" key="1">
    <source>
        <dbReference type="ARBA" id="ARBA00004429"/>
    </source>
</evidence>
<keyword evidence="12" id="KW-1185">Reference proteome</keyword>
<dbReference type="InterPro" id="IPR007387">
    <property type="entry name" value="TRAP_DctQ"/>
</dbReference>
<evidence type="ECO:0000256" key="9">
    <source>
        <dbReference type="SAM" id="Phobius"/>
    </source>
</evidence>
<keyword evidence="3" id="KW-1003">Cell membrane</keyword>
<keyword evidence="4" id="KW-0997">Cell inner membrane</keyword>
<organism evidence="11 12">
    <name type="scientific">Carboxydichorda subterranea</name>
    <dbReference type="NCBI Taxonomy" id="3109565"/>
    <lineage>
        <taxon>Bacteria</taxon>
        <taxon>Bacillati</taxon>
        <taxon>Bacillota</taxon>
        <taxon>Limnochordia</taxon>
        <taxon>Limnochordales</taxon>
        <taxon>Geochordaceae</taxon>
        <taxon>Carboxydichorda</taxon>
    </lineage>
</organism>
<keyword evidence="7 9" id="KW-0472">Membrane</keyword>
<evidence type="ECO:0000313" key="11">
    <source>
        <dbReference type="EMBL" id="WRP16154.1"/>
    </source>
</evidence>
<dbReference type="Pfam" id="PF04290">
    <property type="entry name" value="DctQ"/>
    <property type="match status" value="1"/>
</dbReference>
<accession>A0ABZ1BTW2</accession>
<evidence type="ECO:0000256" key="5">
    <source>
        <dbReference type="ARBA" id="ARBA00022692"/>
    </source>
</evidence>
<evidence type="ECO:0000256" key="8">
    <source>
        <dbReference type="ARBA" id="ARBA00038436"/>
    </source>
</evidence>
<protein>
    <submittedName>
        <fullName evidence="11">TRAP transporter small permease</fullName>
    </submittedName>
</protein>
<evidence type="ECO:0000259" key="10">
    <source>
        <dbReference type="Pfam" id="PF04290"/>
    </source>
</evidence>
<keyword evidence="5 9" id="KW-0812">Transmembrane</keyword>
<feature type="transmembrane region" description="Helical" evidence="9">
    <location>
        <begin position="117"/>
        <end position="139"/>
    </location>
</feature>
<feature type="transmembrane region" description="Helical" evidence="9">
    <location>
        <begin position="42"/>
        <end position="67"/>
    </location>
</feature>
<sequence>MSAQPGMGEAPAVATASSARLAGAVLTAVARGVEVASRWLDLGSVVVAAGLTAVMAGALILQVAFRFAIQSPLSWSEELARYCFVWVGSLGAAAGVRRELHPGLDLVVGRLPGRARAATGAAALALVALFAATVAVAGWRLAVFNMRQRSPAIGLPMGYPYAAVPAGAGLMALHAAALLAARMTRSEDTGRAGQVEAPAAGSPEAVS</sequence>
<feature type="transmembrane region" description="Helical" evidence="9">
    <location>
        <begin position="159"/>
        <end position="181"/>
    </location>
</feature>
<dbReference type="InterPro" id="IPR055348">
    <property type="entry name" value="DctQ"/>
</dbReference>
<proteinExistence type="inferred from homology"/>
<evidence type="ECO:0000256" key="3">
    <source>
        <dbReference type="ARBA" id="ARBA00022475"/>
    </source>
</evidence>
<name>A0ABZ1BTW2_9FIRM</name>
<evidence type="ECO:0000256" key="6">
    <source>
        <dbReference type="ARBA" id="ARBA00022989"/>
    </source>
</evidence>
<evidence type="ECO:0000256" key="2">
    <source>
        <dbReference type="ARBA" id="ARBA00022448"/>
    </source>
</evidence>
<reference evidence="11 12" key="1">
    <citation type="journal article" date="2024" name="Front. Microbiol.">
        <title>Novel thermophilic genera Geochorda gen. nov. and Carboxydochorda gen. nov. from the deep terrestrial subsurface reveal the ecophysiological diversity in the class Limnochordia.</title>
        <authorList>
            <person name="Karnachuk O.V."/>
            <person name="Lukina A.P."/>
            <person name="Avakyan M.R."/>
            <person name="Kadnikov V.V."/>
            <person name="Begmatov S."/>
            <person name="Beletsky A.V."/>
            <person name="Vlasova K.G."/>
            <person name="Novikov A.A."/>
            <person name="Shcherbakova V.A."/>
            <person name="Mardanov A.V."/>
            <person name="Ravin N.V."/>
        </authorList>
    </citation>
    <scope>NUCLEOTIDE SEQUENCE [LARGE SCALE GENOMIC DNA]</scope>
    <source>
        <strain evidence="11 12">L945</strain>
    </source>
</reference>
<comment type="similarity">
    <text evidence="8">Belongs to the TRAP transporter small permease family.</text>
</comment>
<keyword evidence="6 9" id="KW-1133">Transmembrane helix</keyword>
<comment type="subcellular location">
    <subcellularLocation>
        <location evidence="1">Cell inner membrane</location>
        <topology evidence="1">Multi-pass membrane protein</topology>
    </subcellularLocation>
</comment>
<keyword evidence="2" id="KW-0813">Transport</keyword>
<dbReference type="Proteomes" id="UP001332192">
    <property type="component" value="Chromosome"/>
</dbReference>
<dbReference type="EMBL" id="CP141615">
    <property type="protein sequence ID" value="WRP16154.1"/>
    <property type="molecule type" value="Genomic_DNA"/>
</dbReference>
<evidence type="ECO:0000256" key="4">
    <source>
        <dbReference type="ARBA" id="ARBA00022519"/>
    </source>
</evidence>
<gene>
    <name evidence="11" type="ORF">U7230_08535</name>
</gene>
<dbReference type="PANTHER" id="PTHR35011">
    <property type="entry name" value="2,3-DIKETO-L-GULONATE TRAP TRANSPORTER SMALL PERMEASE PROTEIN YIAM"/>
    <property type="match status" value="1"/>
</dbReference>
<evidence type="ECO:0000256" key="7">
    <source>
        <dbReference type="ARBA" id="ARBA00023136"/>
    </source>
</evidence>